<dbReference type="SUPFAM" id="SSF52540">
    <property type="entry name" value="P-loop containing nucleoside triphosphate hydrolases"/>
    <property type="match status" value="1"/>
</dbReference>
<dbReference type="Gene3D" id="1.10.10.10">
    <property type="entry name" value="Winged helix-like DNA-binding domain superfamily/Winged helix DNA-binding domain"/>
    <property type="match status" value="1"/>
</dbReference>
<feature type="non-terminal residue" evidence="3">
    <location>
        <position position="1"/>
    </location>
</feature>
<dbReference type="InterPro" id="IPR032171">
    <property type="entry name" value="COR-A"/>
</dbReference>
<dbReference type="PANTHER" id="PTHR47508">
    <property type="entry name" value="SAM DOMAIN-CONTAINING PROTEIN-RELATED"/>
    <property type="match status" value="1"/>
</dbReference>
<protein>
    <recommendedName>
        <fullName evidence="2">Death domain-containing protein</fullName>
    </recommendedName>
</protein>
<dbReference type="EMBL" id="CALNXK010000277">
    <property type="protein sequence ID" value="CAH3180467.1"/>
    <property type="molecule type" value="Genomic_DNA"/>
</dbReference>
<evidence type="ECO:0000313" key="3">
    <source>
        <dbReference type="EMBL" id="CAH3180467.1"/>
    </source>
</evidence>
<dbReference type="SUPFAM" id="SSF47986">
    <property type="entry name" value="DEATH domain"/>
    <property type="match status" value="1"/>
</dbReference>
<reference evidence="3 4" key="1">
    <citation type="submission" date="2022-05" db="EMBL/GenBank/DDBJ databases">
        <authorList>
            <consortium name="Genoscope - CEA"/>
            <person name="William W."/>
        </authorList>
    </citation>
    <scope>NUCLEOTIDE SEQUENCE [LARGE SCALE GENOMIC DNA]</scope>
</reference>
<dbReference type="Pfam" id="PF08477">
    <property type="entry name" value="Roc"/>
    <property type="match status" value="2"/>
</dbReference>
<keyword evidence="1" id="KW-0677">Repeat</keyword>
<dbReference type="InterPro" id="IPR011029">
    <property type="entry name" value="DEATH-like_dom_sf"/>
</dbReference>
<organism evidence="3 4">
    <name type="scientific">Porites lobata</name>
    <dbReference type="NCBI Taxonomy" id="104759"/>
    <lineage>
        <taxon>Eukaryota</taxon>
        <taxon>Metazoa</taxon>
        <taxon>Cnidaria</taxon>
        <taxon>Anthozoa</taxon>
        <taxon>Hexacorallia</taxon>
        <taxon>Scleractinia</taxon>
        <taxon>Fungiina</taxon>
        <taxon>Poritidae</taxon>
        <taxon>Porites</taxon>
    </lineage>
</organism>
<accession>A0ABN8RMI7</accession>
<dbReference type="PANTHER" id="PTHR47508:SF1">
    <property type="entry name" value="NON-SPECIFIC SERINE_THREONINE PROTEIN KINASE"/>
    <property type="match status" value="1"/>
</dbReference>
<dbReference type="Pfam" id="PF16095">
    <property type="entry name" value="COR-A"/>
    <property type="match status" value="1"/>
</dbReference>
<dbReference type="InterPro" id="IPR036388">
    <property type="entry name" value="WH-like_DNA-bd_sf"/>
</dbReference>
<proteinExistence type="predicted"/>
<name>A0ABN8RMI7_9CNID</name>
<dbReference type="Gene3D" id="1.10.533.10">
    <property type="entry name" value="Death Domain, Fas"/>
    <property type="match status" value="1"/>
</dbReference>
<gene>
    <name evidence="3" type="ORF">PLOB_00023366</name>
</gene>
<dbReference type="Proteomes" id="UP001159405">
    <property type="component" value="Unassembled WGS sequence"/>
</dbReference>
<dbReference type="Gene3D" id="3.30.70.1390">
    <property type="entry name" value="ROC domain from the Parkinson's disease-associated leucine-rich repeat kinase 2"/>
    <property type="match status" value="1"/>
</dbReference>
<dbReference type="InterPro" id="IPR027417">
    <property type="entry name" value="P-loop_NTPase"/>
</dbReference>
<dbReference type="Pfam" id="PF00531">
    <property type="entry name" value="Death"/>
    <property type="match status" value="1"/>
</dbReference>
<feature type="domain" description="Death" evidence="2">
    <location>
        <begin position="881"/>
        <end position="943"/>
    </location>
</feature>
<dbReference type="Gene3D" id="3.40.50.300">
    <property type="entry name" value="P-loop containing nucleotide triphosphate hydrolases"/>
    <property type="match status" value="1"/>
</dbReference>
<keyword evidence="4" id="KW-1185">Reference proteome</keyword>
<evidence type="ECO:0000256" key="1">
    <source>
        <dbReference type="ARBA" id="ARBA00022737"/>
    </source>
</evidence>
<dbReference type="PROSITE" id="PS50017">
    <property type="entry name" value="DEATH_DOMAIN"/>
    <property type="match status" value="1"/>
</dbReference>
<dbReference type="InterPro" id="IPR000488">
    <property type="entry name" value="Death_dom"/>
</dbReference>
<evidence type="ECO:0000313" key="4">
    <source>
        <dbReference type="Proteomes" id="UP001159405"/>
    </source>
</evidence>
<sequence length="943" mass="107098">VPSEIVARGILATKAYNRALLEGKTYVRRVPVMIIGQDRTGKTSLKKSLKGETFNPNEKSTVGIETDPSYFKVSTDVWRTGVKSKGTKLEQTFSFEHQAAQMIFDSLRNRSTDYSEAKELAEKPNISGSESQIDLMNVAERCKEPTNYGSQKSSTSGIEPSLQDSKDHLVVPNLPEDLASLVQKLLENNKEAEDQNDIYSILWDFGGQSVYYATHPIFLTEKAIYILVSDLSRDPHQKDSVPMKKGMSRNIKDTSCSKTNLDNLDFWMSSVYSLVSPDAVSQKDLRSEKLPPVFLVCTHADTPYCSGDPEVLARETYGSLKDKIYGKLLKGFFVVDNTKSGSADECQGVKKLREKVHFVAKNLPQMNEAIPLKWLKYEKVLRLLSEEGYKWIPIEKARHIALDECGINDDDQFQTLLNFLHDQRVLIHFNESQELRNMVILSPQWLIDMFKEVITVRSWELVEESVEDLWRNLEKNGILDEKLLDSAWRHLFVNQETCKSLVAIMERFSLLCPWPSDCTTKQYLVPSMLKSPPTADVLELLASVRIPSLFVRFESCRVPPGLFSRLILLFHHWAQDKWGRPVKPKLFNNFALFHIRPHDATSVTLLCHSSSIEIVLHVMGVALDEVSDLKLGYVSDLDASRLSRDIHRQLRLLLECMRKEFSWLKHMKYETCVSCPVCSQRGGSKCRDHGVRGCDCLHLLSELELQDYRYCDRHVVCADCRIHKEMFVHWFAFSDVQESRRLGTNRKGPIDALFSAHSIPVINPLCSFFQTKEQSLVLPGGVLKAIRSRSCEAVDVVAQMQESVENLQLKSTVLVDLAPETKQWIRCLAINAKNENRMDIVTYLRSIAPAGTTGPLLAENLDVRCIPFKQRKDLTINLGGGDEWKLLAEKLGMSYDEIRFLDKRTSNPCNVVLDLVAHSRHLNVGEVYDILVECELAGSADLL</sequence>
<evidence type="ECO:0000259" key="2">
    <source>
        <dbReference type="PROSITE" id="PS50017"/>
    </source>
</evidence>
<comment type="caution">
    <text evidence="3">The sequence shown here is derived from an EMBL/GenBank/DDBJ whole genome shotgun (WGS) entry which is preliminary data.</text>
</comment>